<name>A0A0M4RVC1_9FUSO</name>
<reference evidence="1 2" key="1">
    <citation type="submission" date="2015-09" db="EMBL/GenBank/DDBJ databases">
        <authorList>
            <person name="Jackson K.R."/>
            <person name="Lunt B.L."/>
            <person name="Fisher J.N.B."/>
            <person name="Gardner A.V."/>
            <person name="Bailey M.E."/>
            <person name="Deus L.M."/>
            <person name="Earl A.S."/>
            <person name="Gibby P.D."/>
            <person name="Hartmann K.A."/>
            <person name="Liu J.E."/>
            <person name="Manci A.M."/>
            <person name="Nielsen D.A."/>
            <person name="Solomon M.B."/>
            <person name="Breakwell D.P."/>
            <person name="Burnett S.H."/>
            <person name="Grose J.H."/>
        </authorList>
    </citation>
    <scope>NUCLEOTIDE SEQUENCE [LARGE SCALE GENOMIC DNA]</scope>
    <source>
        <strain evidence="1 2">KCOM 1279</strain>
    </source>
</reference>
<proteinExistence type="predicted"/>
<dbReference type="RefSeq" id="WP_060675683.1">
    <property type="nucleotide sequence ID" value="NZ_CP012713.1"/>
</dbReference>
<dbReference type="EMBL" id="CP012713">
    <property type="protein sequence ID" value="ALF16980.1"/>
    <property type="molecule type" value="Genomic_DNA"/>
</dbReference>
<evidence type="ECO:0000313" key="2">
    <source>
        <dbReference type="Proteomes" id="UP000063147"/>
    </source>
</evidence>
<protein>
    <recommendedName>
        <fullName evidence="3">DUF2577 domain-containing protein</fullName>
    </recommendedName>
</protein>
<dbReference type="InterPro" id="IPR022555">
    <property type="entry name" value="DUF2577"/>
</dbReference>
<dbReference type="Pfam" id="PF10844">
    <property type="entry name" value="DUF2577"/>
    <property type="match status" value="1"/>
</dbReference>
<gene>
    <name evidence="1" type="ORF">RN98_01770</name>
</gene>
<dbReference type="OrthoDB" id="90240at2"/>
<dbReference type="Proteomes" id="UP000063147">
    <property type="component" value="Chromosome"/>
</dbReference>
<organism evidence="1">
    <name type="scientific">Fusobacterium animalis</name>
    <dbReference type="NCBI Taxonomy" id="76859"/>
    <lineage>
        <taxon>Bacteria</taxon>
        <taxon>Fusobacteriati</taxon>
        <taxon>Fusobacteriota</taxon>
        <taxon>Fusobacteriia</taxon>
        <taxon>Fusobacteriales</taxon>
        <taxon>Fusobacteriaceae</taxon>
        <taxon>Fusobacterium</taxon>
    </lineage>
</organism>
<accession>A0A0M4RVC1</accession>
<dbReference type="PATRIC" id="fig|76859.3.peg.353"/>
<sequence>MSELGSLVGEMIAQATKGTSIIKASVVTPPPNLTIEFDGQVIPSKQIYCSNYLLPHYHRDYKIDGIIDEIEIDVSNYNYDNTTSDTMGHGIPKLKGSGKYKGSGTYKSHKDIWFEDTLKKGDEVLVVVLGVYYVVVTKIVKMPSGAIEGV</sequence>
<evidence type="ECO:0008006" key="3">
    <source>
        <dbReference type="Google" id="ProtNLM"/>
    </source>
</evidence>
<dbReference type="AlphaFoldDB" id="A0A0M4RVC1"/>
<evidence type="ECO:0000313" key="1">
    <source>
        <dbReference type="EMBL" id="ALF16980.1"/>
    </source>
</evidence>